<dbReference type="GO" id="GO:1990281">
    <property type="term" value="C:efflux pump complex"/>
    <property type="evidence" value="ECO:0007669"/>
    <property type="project" value="TreeGrafter"/>
</dbReference>
<comment type="caution">
    <text evidence="5">The sequence shown here is derived from an EMBL/GenBank/DDBJ whole genome shotgun (WGS) entry which is preliminary data.</text>
</comment>
<keyword evidence="2" id="KW-0175">Coiled coil</keyword>
<feature type="domain" description="CusB-like beta-barrel" evidence="3">
    <location>
        <begin position="237"/>
        <end position="302"/>
    </location>
</feature>
<protein>
    <submittedName>
        <fullName evidence="5">RND family efflux transporter, MFP subunit</fullName>
    </submittedName>
</protein>
<dbReference type="InterPro" id="IPR058647">
    <property type="entry name" value="BSH_CzcB-like"/>
</dbReference>
<dbReference type="NCBIfam" id="TIGR01730">
    <property type="entry name" value="RND_mfp"/>
    <property type="match status" value="1"/>
</dbReference>
<dbReference type="SUPFAM" id="SSF111369">
    <property type="entry name" value="HlyD-like secretion proteins"/>
    <property type="match status" value="1"/>
</dbReference>
<dbReference type="Gene3D" id="1.10.287.470">
    <property type="entry name" value="Helix hairpin bin"/>
    <property type="match status" value="1"/>
</dbReference>
<dbReference type="Proteomes" id="UP000198917">
    <property type="component" value="Unassembled WGS sequence"/>
</dbReference>
<evidence type="ECO:0000256" key="2">
    <source>
        <dbReference type="SAM" id="Coils"/>
    </source>
</evidence>
<dbReference type="Gene3D" id="2.40.30.170">
    <property type="match status" value="1"/>
</dbReference>
<proteinExistence type="inferred from homology"/>
<evidence type="ECO:0000313" key="5">
    <source>
        <dbReference type="EMBL" id="SDK35181.1"/>
    </source>
</evidence>
<evidence type="ECO:0000259" key="3">
    <source>
        <dbReference type="Pfam" id="PF25954"/>
    </source>
</evidence>
<dbReference type="Pfam" id="PF25973">
    <property type="entry name" value="BSH_CzcB"/>
    <property type="match status" value="1"/>
</dbReference>
<dbReference type="Gene3D" id="2.40.50.100">
    <property type="match status" value="1"/>
</dbReference>
<feature type="coiled-coil region" evidence="2">
    <location>
        <begin position="149"/>
        <end position="176"/>
    </location>
</feature>
<gene>
    <name evidence="5" type="ORF">SAMN05428983_4701</name>
</gene>
<reference evidence="5 6" key="1">
    <citation type="submission" date="2016-10" db="EMBL/GenBank/DDBJ databases">
        <authorList>
            <person name="Varghese N."/>
            <person name="Submissions S."/>
        </authorList>
    </citation>
    <scope>NUCLEOTIDE SEQUENCE [LARGE SCALE GENOMIC DNA]</scope>
    <source>
        <strain evidence="5 6">PDC82</strain>
    </source>
</reference>
<dbReference type="PROSITE" id="PS51257">
    <property type="entry name" value="PROKAR_LIPOPROTEIN"/>
    <property type="match status" value="1"/>
</dbReference>
<dbReference type="EMBL" id="FNEW01000007">
    <property type="protein sequence ID" value="SDK35181.1"/>
    <property type="molecule type" value="Genomic_DNA"/>
</dbReference>
<organism evidence="5 6">
    <name type="scientific">Agrobacterium fabrum</name>
    <dbReference type="NCBI Taxonomy" id="1176649"/>
    <lineage>
        <taxon>Bacteria</taxon>
        <taxon>Pseudomonadati</taxon>
        <taxon>Pseudomonadota</taxon>
        <taxon>Alphaproteobacteria</taxon>
        <taxon>Hyphomicrobiales</taxon>
        <taxon>Rhizobiaceae</taxon>
        <taxon>Rhizobium/Agrobacterium group</taxon>
        <taxon>Agrobacterium</taxon>
        <taxon>Agrobacterium tumefaciens complex</taxon>
    </lineage>
</organism>
<dbReference type="InterPro" id="IPR058792">
    <property type="entry name" value="Beta-barrel_RND_2"/>
</dbReference>
<evidence type="ECO:0000256" key="1">
    <source>
        <dbReference type="ARBA" id="ARBA00009477"/>
    </source>
</evidence>
<name>A0A7Z7BRZ5_9HYPH</name>
<evidence type="ECO:0000313" key="6">
    <source>
        <dbReference type="Proteomes" id="UP000198917"/>
    </source>
</evidence>
<feature type="domain" description="CzcB-like barrel-sandwich hybrid" evidence="4">
    <location>
        <begin position="86"/>
        <end position="226"/>
    </location>
</feature>
<dbReference type="PANTHER" id="PTHR30469">
    <property type="entry name" value="MULTIDRUG RESISTANCE PROTEIN MDTA"/>
    <property type="match status" value="1"/>
</dbReference>
<dbReference type="Gene3D" id="2.40.420.20">
    <property type="match status" value="1"/>
</dbReference>
<dbReference type="AlphaFoldDB" id="A0A7Z7BRZ5"/>
<dbReference type="GO" id="GO:0015562">
    <property type="term" value="F:efflux transmembrane transporter activity"/>
    <property type="evidence" value="ECO:0007669"/>
    <property type="project" value="TreeGrafter"/>
</dbReference>
<sequence>MSRKWTGKLTAAGLLLGGACISIIYIGSAQGSNDTNERVKQIVEARSKSGKPRPLELAPVEVTKIEPTSMTERLRVSGELQPVRRAVLKAKIAGKILDVIPREGQSIKAGDVLVRFETEDLQSTLRQRESDLEAAYAELLLTMQTQNRLEQLAANKVSTQEQLDKAKSDVATAKARSQGLISQADIARTALRDAEVTAPFDGAVASRAVDPGSSVSADAELLTVVDISVLEARVLVSTRDVTRLHVGQIAELQIDGHDGQSIDGSIDRINPAANEGSRFVTVHIRIENAGKRLWGGMFATGSILVRERKDIFVLPVSALREDGAGEFVLKLDGGKLVRQSVQVGARWNGGEAVEIANGVKTGDTIVTAPLPALVPETPAMISQAG</sequence>
<evidence type="ECO:0000259" key="4">
    <source>
        <dbReference type="Pfam" id="PF25973"/>
    </source>
</evidence>
<dbReference type="Pfam" id="PF25954">
    <property type="entry name" value="Beta-barrel_RND_2"/>
    <property type="match status" value="1"/>
</dbReference>
<dbReference type="InterPro" id="IPR006143">
    <property type="entry name" value="RND_pump_MFP"/>
</dbReference>
<dbReference type="RefSeq" id="WP_092734826.1">
    <property type="nucleotide sequence ID" value="NZ_FNEW01000007.1"/>
</dbReference>
<dbReference type="PANTHER" id="PTHR30469:SF15">
    <property type="entry name" value="HLYD FAMILY OF SECRETION PROTEINS"/>
    <property type="match status" value="1"/>
</dbReference>
<accession>A0A7Z7BRZ5</accession>
<comment type="similarity">
    <text evidence="1">Belongs to the membrane fusion protein (MFP) (TC 8.A.1) family.</text>
</comment>